<evidence type="ECO:0000313" key="2">
    <source>
        <dbReference type="Proteomes" id="UP000237061"/>
    </source>
</evidence>
<comment type="caution">
    <text evidence="1">The sequence shown here is derived from an EMBL/GenBank/DDBJ whole genome shotgun (WGS) entry which is preliminary data.</text>
</comment>
<accession>A0A2S3ZRT2</accession>
<keyword evidence="2" id="KW-1185">Reference proteome</keyword>
<dbReference type="InterPro" id="IPR036291">
    <property type="entry name" value="NAD(P)-bd_dom_sf"/>
</dbReference>
<gene>
    <name evidence="1" type="ORF">CVS27_18420</name>
</gene>
<reference evidence="1 2" key="1">
    <citation type="submission" date="2018-01" db="EMBL/GenBank/DDBJ databases">
        <title>Arthrobacter sp. nov., from glaciers in China.</title>
        <authorList>
            <person name="Liu Q."/>
            <person name="Xin Y.-H."/>
        </authorList>
    </citation>
    <scope>NUCLEOTIDE SEQUENCE [LARGE SCALE GENOMIC DNA]</scope>
    <source>
        <strain evidence="1 2">HLT2-12-2</strain>
    </source>
</reference>
<sequence>MDNDQHPASPGNDPKAPPVRVLLLGARGAVGRHLHTALVAAGHEVTRAGRTPADGWLRFDAGGSDLGELQRASQLHDVVVNASGVENPALGTALSQATLVDISASAGYLAQLRSESPQASMILGAGLAPGLSTLMAASLDKEPGDDVDVALMLGAGEKHGPAAVEWTQRLIGAPLVNPVENHPVMNLRERRTFHDGGRTRGYLRADFPDHLLLGNSSSIRVRNYFALDSPAATWALGAVARFPAARRLITMVPPMGSEDWSIVATNRRTGQTRRAWGSNQSSATGVLAARVVDALAISRPSKPVAITSVMGLDDIVTAGINLD</sequence>
<dbReference type="Proteomes" id="UP000237061">
    <property type="component" value="Unassembled WGS sequence"/>
</dbReference>
<organism evidence="1 2">
    <name type="scientific">Arthrobacter glacialis</name>
    <dbReference type="NCBI Taxonomy" id="1664"/>
    <lineage>
        <taxon>Bacteria</taxon>
        <taxon>Bacillati</taxon>
        <taxon>Actinomycetota</taxon>
        <taxon>Actinomycetes</taxon>
        <taxon>Micrococcales</taxon>
        <taxon>Micrococcaceae</taxon>
        <taxon>Arthrobacter</taxon>
    </lineage>
</organism>
<dbReference type="SUPFAM" id="SSF51735">
    <property type="entry name" value="NAD(P)-binding Rossmann-fold domains"/>
    <property type="match status" value="1"/>
</dbReference>
<proteinExistence type="predicted"/>
<dbReference type="EMBL" id="PPXC01000020">
    <property type="protein sequence ID" value="POH71883.1"/>
    <property type="molecule type" value="Genomic_DNA"/>
</dbReference>
<dbReference type="AlphaFoldDB" id="A0A2S3ZRT2"/>
<protein>
    <submittedName>
        <fullName evidence="1">Saccharopine dehydrogenase</fullName>
    </submittedName>
</protein>
<evidence type="ECO:0000313" key="1">
    <source>
        <dbReference type="EMBL" id="POH71883.1"/>
    </source>
</evidence>
<name>A0A2S3ZRT2_ARTGL</name>
<dbReference type="Gene3D" id="3.40.50.720">
    <property type="entry name" value="NAD(P)-binding Rossmann-like Domain"/>
    <property type="match status" value="1"/>
</dbReference>